<evidence type="ECO:0000256" key="4">
    <source>
        <dbReference type="SAM" id="MobiDB-lite"/>
    </source>
</evidence>
<dbReference type="RefSeq" id="XP_001416320.1">
    <property type="nucleotide sequence ID" value="XM_001416283.1"/>
</dbReference>
<evidence type="ECO:0000259" key="5">
    <source>
        <dbReference type="Pfam" id="PF09368"/>
    </source>
</evidence>
<evidence type="ECO:0000256" key="1">
    <source>
        <dbReference type="ARBA" id="ARBA00004123"/>
    </source>
</evidence>
<dbReference type="GO" id="GO:0032040">
    <property type="term" value="C:small-subunit processome"/>
    <property type="evidence" value="ECO:0007669"/>
    <property type="project" value="TreeGrafter"/>
</dbReference>
<keyword evidence="3" id="KW-0539">Nucleus</keyword>
<evidence type="ECO:0000256" key="3">
    <source>
        <dbReference type="ARBA" id="ARBA00023242"/>
    </source>
</evidence>
<dbReference type="EMBL" id="CP000582">
    <property type="protein sequence ID" value="ABO94613.1"/>
    <property type="molecule type" value="Genomic_DNA"/>
</dbReference>
<feature type="non-terminal residue" evidence="6">
    <location>
        <position position="100"/>
    </location>
</feature>
<dbReference type="Proteomes" id="UP000001568">
    <property type="component" value="Chromosome 2"/>
</dbReference>
<dbReference type="OrthoDB" id="203440at2759"/>
<feature type="non-terminal residue" evidence="6">
    <location>
        <position position="1"/>
    </location>
</feature>
<dbReference type="PANTHER" id="PTHR13237">
    <property type="entry name" value="SOMETHING ABOUT SILENCING PROTEIN 10-RELATED"/>
    <property type="match status" value="1"/>
</dbReference>
<dbReference type="HOGENOM" id="CLU_2313391_0_0_1"/>
<protein>
    <recommendedName>
        <fullName evidence="5">Sas10 C-terminal domain-containing protein</fullName>
    </recommendedName>
</protein>
<dbReference type="STRING" id="436017.A4RTF3"/>
<dbReference type="Pfam" id="PF09368">
    <property type="entry name" value="Sas10"/>
    <property type="match status" value="1"/>
</dbReference>
<accession>A4RTF3</accession>
<comment type="similarity">
    <text evidence="2">Belongs to the SAS10 family.</text>
</comment>
<dbReference type="AlphaFoldDB" id="A4RTF3"/>
<evidence type="ECO:0000313" key="6">
    <source>
        <dbReference type="EMBL" id="ABO94613.1"/>
    </source>
</evidence>
<keyword evidence="7" id="KW-1185">Reference proteome</keyword>
<dbReference type="GeneID" id="5000301"/>
<sequence length="100" mass="11252">DDEQYIAAADLRDSKRRAKAEKYTREPGLVIAPEEDIDGKREIGQTIMSNRGLTPHRNKEAKNPRVRLRGKFGRAVTRRKGSVRDVKEKTDGYGGELTGV</sequence>
<dbReference type="InterPro" id="IPR018972">
    <property type="entry name" value="Sas10_C_dom"/>
</dbReference>
<evidence type="ECO:0000313" key="7">
    <source>
        <dbReference type="Proteomes" id="UP000001568"/>
    </source>
</evidence>
<reference evidence="6 7" key="1">
    <citation type="journal article" date="2007" name="Proc. Natl. Acad. Sci. U.S.A.">
        <title>The tiny eukaryote Ostreococcus provides genomic insights into the paradox of plankton speciation.</title>
        <authorList>
            <person name="Palenik B."/>
            <person name="Grimwood J."/>
            <person name="Aerts A."/>
            <person name="Rouze P."/>
            <person name="Salamov A."/>
            <person name="Putnam N."/>
            <person name="Dupont C."/>
            <person name="Jorgensen R."/>
            <person name="Derelle E."/>
            <person name="Rombauts S."/>
            <person name="Zhou K."/>
            <person name="Otillar R."/>
            <person name="Merchant S.S."/>
            <person name="Podell S."/>
            <person name="Gaasterland T."/>
            <person name="Napoli C."/>
            <person name="Gendler K."/>
            <person name="Manuell A."/>
            <person name="Tai V."/>
            <person name="Vallon O."/>
            <person name="Piganeau G."/>
            <person name="Jancek S."/>
            <person name="Heijde M."/>
            <person name="Jabbari K."/>
            <person name="Bowler C."/>
            <person name="Lohr M."/>
            <person name="Robbens S."/>
            <person name="Werner G."/>
            <person name="Dubchak I."/>
            <person name="Pazour G.J."/>
            <person name="Ren Q."/>
            <person name="Paulsen I."/>
            <person name="Delwiche C."/>
            <person name="Schmutz J."/>
            <person name="Rokhsar D."/>
            <person name="Van de Peer Y."/>
            <person name="Moreau H."/>
            <person name="Grigoriev I.V."/>
        </authorList>
    </citation>
    <scope>NUCLEOTIDE SEQUENCE [LARGE SCALE GENOMIC DNA]</scope>
    <source>
        <strain evidence="6 7">CCE9901</strain>
    </source>
</reference>
<proteinExistence type="inferred from homology"/>
<comment type="subcellular location">
    <subcellularLocation>
        <location evidence="1">Nucleus</location>
    </subcellularLocation>
</comment>
<dbReference type="KEGG" id="olu:OSTLU_8451"/>
<dbReference type="PANTHER" id="PTHR13237:SF8">
    <property type="entry name" value="SOMETHING ABOUT SILENCING PROTEIN 10"/>
    <property type="match status" value="1"/>
</dbReference>
<dbReference type="OMA" id="MDDEQYI"/>
<feature type="compositionally biased region" description="Basic and acidic residues" evidence="4">
    <location>
        <begin position="82"/>
        <end position="91"/>
    </location>
</feature>
<evidence type="ECO:0000256" key="2">
    <source>
        <dbReference type="ARBA" id="ARBA00010979"/>
    </source>
</evidence>
<organism evidence="6 7">
    <name type="scientific">Ostreococcus lucimarinus (strain CCE9901)</name>
    <dbReference type="NCBI Taxonomy" id="436017"/>
    <lineage>
        <taxon>Eukaryota</taxon>
        <taxon>Viridiplantae</taxon>
        <taxon>Chlorophyta</taxon>
        <taxon>Mamiellophyceae</taxon>
        <taxon>Mamiellales</taxon>
        <taxon>Bathycoccaceae</taxon>
        <taxon>Ostreococcus</taxon>
    </lineage>
</organism>
<dbReference type="Gramene" id="ABO94613">
    <property type="protein sequence ID" value="ABO94613"/>
    <property type="gene ID" value="OSTLU_8451"/>
</dbReference>
<feature type="region of interest" description="Disordered" evidence="4">
    <location>
        <begin position="77"/>
        <end position="100"/>
    </location>
</feature>
<gene>
    <name evidence="6" type="ORF">OSTLU_8451</name>
</gene>
<feature type="domain" description="Sas10 C-terminal" evidence="5">
    <location>
        <begin position="38"/>
        <end position="100"/>
    </location>
</feature>
<name>A4RTF3_OSTLU</name>
<dbReference type="eggNOG" id="KOG3118">
    <property type="taxonomic scope" value="Eukaryota"/>
</dbReference>
<dbReference type="GO" id="GO:0000462">
    <property type="term" value="P:maturation of SSU-rRNA from tricistronic rRNA transcript (SSU-rRNA, 5.8S rRNA, LSU-rRNA)"/>
    <property type="evidence" value="ECO:0007669"/>
    <property type="project" value="TreeGrafter"/>
</dbReference>